<name>A0A5D2D0W9_GOSDA</name>
<gene>
    <name evidence="2" type="ORF">ES288_D04G140200v1</name>
</gene>
<proteinExistence type="predicted"/>
<evidence type="ECO:0000313" key="2">
    <source>
        <dbReference type="EMBL" id="TYG73916.1"/>
    </source>
</evidence>
<evidence type="ECO:0008006" key="4">
    <source>
        <dbReference type="Google" id="ProtNLM"/>
    </source>
</evidence>
<accession>A0A5D2D0W9</accession>
<keyword evidence="3" id="KW-1185">Reference proteome</keyword>
<feature type="chain" id="PRO_5022796816" description="Secreted protein" evidence="1">
    <location>
        <begin position="25"/>
        <end position="98"/>
    </location>
</feature>
<reference evidence="2 3" key="1">
    <citation type="submission" date="2019-06" db="EMBL/GenBank/DDBJ databases">
        <title>WGS assembly of Gossypium darwinii.</title>
        <authorList>
            <person name="Chen Z.J."/>
            <person name="Sreedasyam A."/>
            <person name="Ando A."/>
            <person name="Song Q."/>
            <person name="De L."/>
            <person name="Hulse-Kemp A."/>
            <person name="Ding M."/>
            <person name="Ye W."/>
            <person name="Kirkbride R."/>
            <person name="Jenkins J."/>
            <person name="Plott C."/>
            <person name="Lovell J."/>
            <person name="Lin Y.-M."/>
            <person name="Vaughn R."/>
            <person name="Liu B."/>
            <person name="Li W."/>
            <person name="Simpson S."/>
            <person name="Scheffler B."/>
            <person name="Saski C."/>
            <person name="Grover C."/>
            <person name="Hu G."/>
            <person name="Conover J."/>
            <person name="Carlson J."/>
            <person name="Shu S."/>
            <person name="Boston L."/>
            <person name="Williams M."/>
            <person name="Peterson D."/>
            <person name="Mcgee K."/>
            <person name="Jones D."/>
            <person name="Wendel J."/>
            <person name="Stelly D."/>
            <person name="Grimwood J."/>
            <person name="Schmutz J."/>
        </authorList>
    </citation>
    <scope>NUCLEOTIDE SEQUENCE [LARGE SCALE GENOMIC DNA]</scope>
    <source>
        <strain evidence="2">1808015.09</strain>
    </source>
</reference>
<evidence type="ECO:0000313" key="3">
    <source>
        <dbReference type="Proteomes" id="UP000323506"/>
    </source>
</evidence>
<protein>
    <recommendedName>
        <fullName evidence="4">Secreted protein</fullName>
    </recommendedName>
</protein>
<dbReference type="AlphaFoldDB" id="A0A5D2D0W9"/>
<organism evidence="2 3">
    <name type="scientific">Gossypium darwinii</name>
    <name type="common">Darwin's cotton</name>
    <name type="synonym">Gossypium barbadense var. darwinii</name>
    <dbReference type="NCBI Taxonomy" id="34276"/>
    <lineage>
        <taxon>Eukaryota</taxon>
        <taxon>Viridiplantae</taxon>
        <taxon>Streptophyta</taxon>
        <taxon>Embryophyta</taxon>
        <taxon>Tracheophyta</taxon>
        <taxon>Spermatophyta</taxon>
        <taxon>Magnoliopsida</taxon>
        <taxon>eudicotyledons</taxon>
        <taxon>Gunneridae</taxon>
        <taxon>Pentapetalae</taxon>
        <taxon>rosids</taxon>
        <taxon>malvids</taxon>
        <taxon>Malvales</taxon>
        <taxon>Malvaceae</taxon>
        <taxon>Malvoideae</taxon>
        <taxon>Gossypium</taxon>
    </lineage>
</organism>
<evidence type="ECO:0000256" key="1">
    <source>
        <dbReference type="SAM" id="SignalP"/>
    </source>
</evidence>
<keyword evidence="1" id="KW-0732">Signal</keyword>
<dbReference type="EMBL" id="CM017704">
    <property type="protein sequence ID" value="TYG73916.1"/>
    <property type="molecule type" value="Genomic_DNA"/>
</dbReference>
<dbReference type="Proteomes" id="UP000323506">
    <property type="component" value="Chromosome D04"/>
</dbReference>
<sequence>MILFLFHFVSSFLLFSSSSPYSSSSNLTRCRHESPLSMAFFDHQNPSLFLFFLNLVLYFQENLFKAEKNQSLILELLKLYSSLVDERLRRLLVRLRMI</sequence>
<feature type="signal peptide" evidence="1">
    <location>
        <begin position="1"/>
        <end position="24"/>
    </location>
</feature>